<comment type="function">
    <text evidence="3">Responsible for the release of ribosomes from messenger RNA at the termination of protein biosynthesis. May increase the efficiency of translation by recycling ribosomes from one round of translation to another.</text>
</comment>
<reference evidence="5" key="3">
    <citation type="journal article" date="2019" name="Vet. Microbiol.">
        <title>Mutations associated with change of susceptibility to lincosamides and/or macrolides in field and laboratory-derived Mycoplasma californicum strains in Japan, and development of a rapid detection method for these mutations.</title>
        <authorList>
            <person name="Hata E."/>
            <person name="Nagai K."/>
            <person name="Murakami K."/>
        </authorList>
    </citation>
    <scope>NUCLEOTIDE SEQUENCE</scope>
    <source>
        <strain evidence="5">HAZ160_1</strain>
    </source>
</reference>
<evidence type="ECO:0000256" key="1">
    <source>
        <dbReference type="ARBA" id="ARBA00005912"/>
    </source>
</evidence>
<dbReference type="EMBL" id="AP013353">
    <property type="protein sequence ID" value="BAP01276.1"/>
    <property type="molecule type" value="Genomic_DNA"/>
</dbReference>
<proteinExistence type="inferred from homology"/>
<comment type="subcellular location">
    <subcellularLocation>
        <location evidence="3">Cytoplasm</location>
    </subcellularLocation>
</comment>
<dbReference type="CDD" id="cd00520">
    <property type="entry name" value="RRF"/>
    <property type="match status" value="1"/>
</dbReference>
<organism evidence="5">
    <name type="scientific">Mycoplasmopsis californica HAZ160_1</name>
    <dbReference type="NCBI Taxonomy" id="1397850"/>
    <lineage>
        <taxon>Bacteria</taxon>
        <taxon>Bacillati</taxon>
        <taxon>Mycoplasmatota</taxon>
        <taxon>Mycoplasmoidales</taxon>
        <taxon>Metamycoplasmataceae</taxon>
        <taxon>Mycoplasmopsis</taxon>
    </lineage>
</organism>
<dbReference type="RefSeq" id="WP_041103334.1">
    <property type="nucleotide sequence ID" value="NZ_AP013353.1"/>
</dbReference>
<keyword evidence="3" id="KW-0963">Cytoplasm</keyword>
<dbReference type="InterPro" id="IPR002661">
    <property type="entry name" value="Ribosome_recyc_fac"/>
</dbReference>
<gene>
    <name evidence="3 5" type="primary">frr</name>
    <name evidence="5" type="ORF">MCAL160_0933</name>
</gene>
<dbReference type="FunFam" id="3.30.1360.40:FF:000001">
    <property type="entry name" value="Ribosome-recycling factor"/>
    <property type="match status" value="1"/>
</dbReference>
<dbReference type="PANTHER" id="PTHR20982:SF3">
    <property type="entry name" value="MITOCHONDRIAL RIBOSOME RECYCLING FACTOR PSEUDO 1"/>
    <property type="match status" value="1"/>
</dbReference>
<dbReference type="KEGG" id="mcm:MCAL160_0933"/>
<keyword evidence="2 3" id="KW-0648">Protein biosynthesis</keyword>
<reference evidence="5" key="2">
    <citation type="journal article" date="2014" name="Genome Announc.">
        <title>Complete Genome Sequence of Mycoplasma californicum Strain HAZ160_1 from Bovine Mastitic Milk in Japan.</title>
        <authorList>
            <person name="Hata E."/>
            <person name="Murakami K."/>
        </authorList>
    </citation>
    <scope>NUCLEOTIDE SEQUENCE</scope>
    <source>
        <strain evidence="5">HAZ160_1</strain>
    </source>
</reference>
<dbReference type="HAMAP" id="MF_00040">
    <property type="entry name" value="RRF"/>
    <property type="match status" value="1"/>
</dbReference>
<dbReference type="GO" id="GO:0005737">
    <property type="term" value="C:cytoplasm"/>
    <property type="evidence" value="ECO:0007669"/>
    <property type="project" value="UniProtKB-SubCell"/>
</dbReference>
<dbReference type="InterPro" id="IPR023584">
    <property type="entry name" value="Ribosome_recyc_fac_dom"/>
</dbReference>
<name>A0AAT9F8N4_9BACT</name>
<evidence type="ECO:0000259" key="4">
    <source>
        <dbReference type="Pfam" id="PF01765"/>
    </source>
</evidence>
<evidence type="ECO:0000256" key="2">
    <source>
        <dbReference type="ARBA" id="ARBA00022917"/>
    </source>
</evidence>
<dbReference type="PANTHER" id="PTHR20982">
    <property type="entry name" value="RIBOSOME RECYCLING FACTOR"/>
    <property type="match status" value="1"/>
</dbReference>
<accession>A0AAT9F8N4</accession>
<dbReference type="GO" id="GO:0006415">
    <property type="term" value="P:translational termination"/>
    <property type="evidence" value="ECO:0007669"/>
    <property type="project" value="UniProtKB-UniRule"/>
</dbReference>
<dbReference type="InterPro" id="IPR036191">
    <property type="entry name" value="RRF_sf"/>
</dbReference>
<dbReference type="AlphaFoldDB" id="A0AAT9F8N4"/>
<dbReference type="Pfam" id="PF01765">
    <property type="entry name" value="RRF"/>
    <property type="match status" value="1"/>
</dbReference>
<protein>
    <recommendedName>
        <fullName evidence="3">Ribosome-recycling factor</fullName>
        <shortName evidence="3">RRF</shortName>
    </recommendedName>
    <alternativeName>
        <fullName evidence="3">Ribosome-releasing factor</fullName>
    </alternativeName>
</protein>
<dbReference type="Gene3D" id="3.30.1360.40">
    <property type="match status" value="1"/>
</dbReference>
<dbReference type="NCBIfam" id="TIGR00496">
    <property type="entry name" value="frr"/>
    <property type="match status" value="1"/>
</dbReference>
<dbReference type="GO" id="GO:0043023">
    <property type="term" value="F:ribosomal large subunit binding"/>
    <property type="evidence" value="ECO:0007669"/>
    <property type="project" value="TreeGrafter"/>
</dbReference>
<comment type="similarity">
    <text evidence="1 3">Belongs to the RRF family.</text>
</comment>
<reference evidence="5" key="4">
    <citation type="submission" date="2024-06" db="EMBL/GenBank/DDBJ databases">
        <authorList>
            <consortium name="Mycoplasma californicum genome sequencing consortium"/>
            <person name="Hata E."/>
            <person name="Tanaka K."/>
            <person name="Tamamura Y."/>
        </authorList>
    </citation>
    <scope>NUCLEOTIDE SEQUENCE</scope>
    <source>
        <strain evidence="5">HAZ160_1</strain>
    </source>
</reference>
<feature type="domain" description="Ribosome recycling factor" evidence="4">
    <location>
        <begin position="24"/>
        <end position="180"/>
    </location>
</feature>
<sequence>MELDLYLLEFEEGATKAINHYGFELSKVSTGRANPQIVKGIKVDYFGTPTKLEELSSISVPEASQLLIKPYDSSIVKEVTKAITDANIGVNPINEGHQVRLKFPALTSERRKELIKGLTKFTEQAKVGIRNARQEVMKSIKNDEELTEDEQKRYQDAVQKEVDAKIEVINKMTAEKEKELNSF</sequence>
<evidence type="ECO:0000256" key="3">
    <source>
        <dbReference type="HAMAP-Rule" id="MF_00040"/>
    </source>
</evidence>
<reference evidence="5" key="1">
    <citation type="journal article" date="2014" name="Appl. Environ. Microbiol.">
        <title>Molecular Epidemiology of Cases of Mycoplasma californicum Infection in Japan.</title>
        <authorList>
            <person name="Hata E."/>
            <person name="Suzuki K."/>
            <person name="Hanyu H."/>
            <person name="Itoh M."/>
            <person name="Higuchi H."/>
            <person name="Kobayashi H."/>
        </authorList>
    </citation>
    <scope>NUCLEOTIDE SEQUENCE</scope>
    <source>
        <strain evidence="5">HAZ160_1</strain>
    </source>
</reference>
<dbReference type="SUPFAM" id="SSF55194">
    <property type="entry name" value="Ribosome recycling factor, RRF"/>
    <property type="match status" value="1"/>
</dbReference>
<dbReference type="Gene3D" id="1.10.132.20">
    <property type="entry name" value="Ribosome-recycling factor"/>
    <property type="match status" value="1"/>
</dbReference>
<evidence type="ECO:0000313" key="5">
    <source>
        <dbReference type="EMBL" id="BAP01276.1"/>
    </source>
</evidence>